<comment type="catalytic activity">
    <reaction evidence="23">
        <text>Preferential cleavage: (Ac)2-L-Lys-D-Ala-|-D-Ala. Also transpeptidation of peptidyl-alanyl moieties that are N-acyl substituents of D-alanine.</text>
        <dbReference type="EC" id="3.4.16.4"/>
    </reaction>
</comment>
<feature type="region of interest" description="Disordered" evidence="27">
    <location>
        <begin position="34"/>
        <end position="61"/>
    </location>
</feature>
<accession>A0A238GZP3</accession>
<dbReference type="GO" id="GO:0009252">
    <property type="term" value="P:peptidoglycan biosynthetic process"/>
    <property type="evidence" value="ECO:0007669"/>
    <property type="project" value="UniProtKB-UniPathway"/>
</dbReference>
<keyword evidence="21" id="KW-0511">Multifunctional enzyme</keyword>
<dbReference type="AlphaFoldDB" id="A0A238GZP3"/>
<evidence type="ECO:0000256" key="28">
    <source>
        <dbReference type="SAM" id="Phobius"/>
    </source>
</evidence>
<comment type="pathway">
    <text evidence="2">Cell wall biogenesis; peptidoglycan biosynthesis.</text>
</comment>
<feature type="region of interest" description="Disordered" evidence="27">
    <location>
        <begin position="95"/>
        <end position="147"/>
    </location>
</feature>
<keyword evidence="12 32" id="KW-0808">Transferase</keyword>
<evidence type="ECO:0000313" key="32">
    <source>
        <dbReference type="EMBL" id="SMF98433.1"/>
    </source>
</evidence>
<dbReference type="NCBIfam" id="TIGR02074">
    <property type="entry name" value="PBP_1a_fam"/>
    <property type="match status" value="1"/>
</dbReference>
<evidence type="ECO:0000256" key="9">
    <source>
        <dbReference type="ARBA" id="ARBA00022645"/>
    </source>
</evidence>
<keyword evidence="10" id="KW-0645">Protease</keyword>
<dbReference type="GO" id="GO:0046677">
    <property type="term" value="P:response to antibiotic"/>
    <property type="evidence" value="ECO:0007669"/>
    <property type="project" value="UniProtKB-KW"/>
</dbReference>
<dbReference type="GO" id="GO:0005886">
    <property type="term" value="C:plasma membrane"/>
    <property type="evidence" value="ECO:0007669"/>
    <property type="project" value="UniProtKB-SubCell"/>
</dbReference>
<feature type="domain" description="Penicillin-binding protein transpeptidase" evidence="29">
    <location>
        <begin position="573"/>
        <end position="817"/>
    </location>
</feature>
<dbReference type="InterPro" id="IPR031376">
    <property type="entry name" value="PCB_OB"/>
</dbReference>
<evidence type="ECO:0000256" key="3">
    <source>
        <dbReference type="ARBA" id="ARBA00007090"/>
    </source>
</evidence>
<dbReference type="EC" id="3.4.16.4" evidence="5"/>
<evidence type="ECO:0000256" key="24">
    <source>
        <dbReference type="ARBA" id="ARBA00044770"/>
    </source>
</evidence>
<evidence type="ECO:0000256" key="20">
    <source>
        <dbReference type="ARBA" id="ARBA00023251"/>
    </source>
</evidence>
<comment type="pathway">
    <text evidence="26">Glycan biosynthesis.</text>
</comment>
<dbReference type="GO" id="GO:0008360">
    <property type="term" value="P:regulation of cell shape"/>
    <property type="evidence" value="ECO:0007669"/>
    <property type="project" value="UniProtKB-KW"/>
</dbReference>
<dbReference type="GO" id="GO:0008658">
    <property type="term" value="F:penicillin binding"/>
    <property type="evidence" value="ECO:0007669"/>
    <property type="project" value="InterPro"/>
</dbReference>
<dbReference type="PANTHER" id="PTHR32282:SF27">
    <property type="entry name" value="PENICILLIN-BINDING PROTEIN 1A"/>
    <property type="match status" value="1"/>
</dbReference>
<feature type="compositionally biased region" description="Low complexity" evidence="27">
    <location>
        <begin position="34"/>
        <end position="52"/>
    </location>
</feature>
<dbReference type="InterPro" id="IPR012338">
    <property type="entry name" value="Beta-lactam/transpept-like"/>
</dbReference>
<dbReference type="GO" id="GO:0009002">
    <property type="term" value="F:serine-type D-Ala-D-Ala carboxypeptidase activity"/>
    <property type="evidence" value="ECO:0007669"/>
    <property type="project" value="UniProtKB-EC"/>
</dbReference>
<evidence type="ECO:0000256" key="25">
    <source>
        <dbReference type="ARBA" id="ARBA00049902"/>
    </source>
</evidence>
<dbReference type="InterPro" id="IPR023346">
    <property type="entry name" value="Lysozyme-like_dom_sf"/>
</dbReference>
<proteinExistence type="inferred from homology"/>
<feature type="transmembrane region" description="Helical" evidence="28">
    <location>
        <begin position="154"/>
        <end position="178"/>
    </location>
</feature>
<keyword evidence="17" id="KW-0573">Peptidoglycan synthesis</keyword>
<evidence type="ECO:0000256" key="11">
    <source>
        <dbReference type="ARBA" id="ARBA00022676"/>
    </source>
</evidence>
<evidence type="ECO:0000256" key="5">
    <source>
        <dbReference type="ARBA" id="ARBA00012448"/>
    </source>
</evidence>
<evidence type="ECO:0000256" key="18">
    <source>
        <dbReference type="ARBA" id="ARBA00022989"/>
    </source>
</evidence>
<comment type="subcellular location">
    <subcellularLocation>
        <location evidence="1">Cell inner membrane</location>
        <topology evidence="1">Single-pass type II membrane protein</topology>
    </subcellularLocation>
</comment>
<dbReference type="UniPathway" id="UPA00219"/>
<dbReference type="InterPro" id="IPR050396">
    <property type="entry name" value="Glycosyltr_51/Transpeptidase"/>
</dbReference>
<dbReference type="FunFam" id="1.10.3810.10:FF:000003">
    <property type="entry name" value="Penicillin-binding protein 1a"/>
    <property type="match status" value="1"/>
</dbReference>
<evidence type="ECO:0000256" key="6">
    <source>
        <dbReference type="ARBA" id="ARBA00018638"/>
    </source>
</evidence>
<dbReference type="PANTHER" id="PTHR32282">
    <property type="entry name" value="BINDING PROTEIN TRANSPEPTIDASE, PUTATIVE-RELATED"/>
    <property type="match status" value="1"/>
</dbReference>
<evidence type="ECO:0000256" key="26">
    <source>
        <dbReference type="ARBA" id="ARBA00060592"/>
    </source>
</evidence>
<organism evidence="32 33">
    <name type="scientific">Burkholderia singularis</name>
    <dbReference type="NCBI Taxonomy" id="1503053"/>
    <lineage>
        <taxon>Bacteria</taxon>
        <taxon>Pseudomonadati</taxon>
        <taxon>Pseudomonadota</taxon>
        <taxon>Betaproteobacteria</taxon>
        <taxon>Burkholderiales</taxon>
        <taxon>Burkholderiaceae</taxon>
        <taxon>Burkholderia</taxon>
        <taxon>pseudomallei group</taxon>
    </lineage>
</organism>
<dbReference type="Pfam" id="PF00905">
    <property type="entry name" value="Transpeptidase"/>
    <property type="match status" value="1"/>
</dbReference>
<keyword evidence="8" id="KW-0997">Cell inner membrane</keyword>
<dbReference type="GO" id="GO:0008955">
    <property type="term" value="F:peptidoglycan glycosyltransferase activity"/>
    <property type="evidence" value="ECO:0007669"/>
    <property type="project" value="UniProtKB-EC"/>
</dbReference>
<keyword evidence="20" id="KW-0046">Antibiotic resistance</keyword>
<dbReference type="Pfam" id="PF17092">
    <property type="entry name" value="PCB_OB"/>
    <property type="match status" value="1"/>
</dbReference>
<keyword evidence="15" id="KW-0133">Cell shape</keyword>
<feature type="compositionally biased region" description="Basic and acidic residues" evidence="27">
    <location>
        <begin position="133"/>
        <end position="146"/>
    </location>
</feature>
<evidence type="ECO:0000256" key="23">
    <source>
        <dbReference type="ARBA" id="ARBA00034000"/>
    </source>
</evidence>
<evidence type="ECO:0000256" key="10">
    <source>
        <dbReference type="ARBA" id="ARBA00022670"/>
    </source>
</evidence>
<comment type="similarity">
    <text evidence="3">In the C-terminal section; belongs to the transpeptidase family.</text>
</comment>
<dbReference type="GO" id="GO:0006508">
    <property type="term" value="P:proteolysis"/>
    <property type="evidence" value="ECO:0007669"/>
    <property type="project" value="UniProtKB-KW"/>
</dbReference>
<evidence type="ECO:0000256" key="2">
    <source>
        <dbReference type="ARBA" id="ARBA00004752"/>
    </source>
</evidence>
<dbReference type="InterPro" id="IPR001264">
    <property type="entry name" value="Glyco_trans_51"/>
</dbReference>
<dbReference type="InterPro" id="IPR001460">
    <property type="entry name" value="PCN-bd_Tpept"/>
</dbReference>
<feature type="domain" description="Penicillin-binding protein OB-like" evidence="31">
    <location>
        <begin position="467"/>
        <end position="571"/>
    </location>
</feature>
<sequence length="938" mass="101595">MQRNLRFFTKNREVRASISLKCAVICVDRRRRPAAAPAGSAGGDDAVAPRGRPSARRSSRRPGVILFRDATSCRFSARALRAFAARCRAPPRAAIPDMPIIKRPPSSRATNEHHYSLRRSPAGAYYPDDDDDDNRRASRRTSRDGGARTFGSRVALWFVGLIATLAVVGALLAGYALVVMGPQLPSLDALTNYQPKVPLRVYSADHVLLGEFGEERRSLVRFADIPDVMKKAVLAIEDYRFYEHGGVDFLGILRAGVADLMHGGARQGASTITMQVARNFFLSSEKTYTRKIYEMLLAYKIEKALTKDQILELYMNQIYLGQRAYGFAAAARVYFGKDLKDITLAEAAMLAGLPKAPSAYNPVVNPKRAKVRQEYILKRMRELGYITQPQYDEAVKEEIHTRTPGNQYAVHAEYVAEMVRQMMYAQYKDETYTRGLTVTTTINAADQEAAYQAVRRGIMDYERRHGYRGPEGFIALPSAGDARDEAIDDALADHPDNGDLQSAVVLGASSAAVEVQFVGGATTTIGGAGLRFVAGALGARASDAIRIKPGSVVRVMRDAKGAWQIAQLPQVEGALVALAPQDGAIRSLVGGFDFNKSKFNHVTQAWRQPGSSFKPFVYSASLDKGLGPATIINDAPLYFPPSVPGGQPWEPKDDDQPDGPMSMRTALQRSKNLVSIRILASIGTSYAQQYITQRFGFDPAKTPPYLPMALGAGLVTPLQLASGYAVFANGGYKVDPYLIAEVDDARGQALQKAQPVTAGGTAPRTIDARNAYVMNSLLHTVATAGTGAGTNVLGRADLQGKTGTTNDAKDGWFAGYQASLVAVAWMGFDQPRSLGSREFGAQLALPIWVNYMRRALAGVPEQQMPMPDGLTTIDGELYYADRTPGAGFIASVDFNPAASPTVNANDALGSAGAAGLTPPPVTPEEKRQIIDMFESNKP</sequence>
<dbReference type="Pfam" id="PF00912">
    <property type="entry name" value="Transgly"/>
    <property type="match status" value="1"/>
</dbReference>
<dbReference type="SUPFAM" id="SSF53955">
    <property type="entry name" value="Lysozyme-like"/>
    <property type="match status" value="1"/>
</dbReference>
<evidence type="ECO:0000256" key="12">
    <source>
        <dbReference type="ARBA" id="ARBA00022679"/>
    </source>
</evidence>
<evidence type="ECO:0000256" key="14">
    <source>
        <dbReference type="ARBA" id="ARBA00022801"/>
    </source>
</evidence>
<keyword evidence="14" id="KW-0378">Hydrolase</keyword>
<gene>
    <name evidence="32" type="ORF">BSIN_1718</name>
</gene>
<evidence type="ECO:0000256" key="17">
    <source>
        <dbReference type="ARBA" id="ARBA00022984"/>
    </source>
</evidence>
<comment type="similarity">
    <text evidence="4">In the N-terminal section; belongs to the glycosyltransferase 51 family.</text>
</comment>
<evidence type="ECO:0000256" key="22">
    <source>
        <dbReference type="ARBA" id="ARBA00023316"/>
    </source>
</evidence>
<protein>
    <recommendedName>
        <fullName evidence="6">Penicillin-binding protein 1A</fullName>
        <ecNumber evidence="24">2.4.99.28</ecNumber>
        <ecNumber evidence="5">3.4.16.4</ecNumber>
    </recommendedName>
</protein>
<keyword evidence="9" id="KW-0121">Carboxypeptidase</keyword>
<evidence type="ECO:0000256" key="4">
    <source>
        <dbReference type="ARBA" id="ARBA00007739"/>
    </source>
</evidence>
<evidence type="ECO:0000313" key="33">
    <source>
        <dbReference type="Proteomes" id="UP000198460"/>
    </source>
</evidence>
<evidence type="ECO:0000256" key="7">
    <source>
        <dbReference type="ARBA" id="ARBA00022475"/>
    </source>
</evidence>
<dbReference type="GO" id="GO:0071555">
    <property type="term" value="P:cell wall organization"/>
    <property type="evidence" value="ECO:0007669"/>
    <property type="project" value="UniProtKB-KW"/>
</dbReference>
<dbReference type="InterPro" id="IPR036950">
    <property type="entry name" value="PBP_transglycosylase"/>
</dbReference>
<dbReference type="SUPFAM" id="SSF56601">
    <property type="entry name" value="beta-lactamase/transpeptidase-like"/>
    <property type="match status" value="1"/>
</dbReference>
<keyword evidence="13 28" id="KW-0812">Transmembrane</keyword>
<dbReference type="Gene3D" id="1.10.3810.10">
    <property type="entry name" value="Biosynthetic peptidoglycan transglycosylase-like"/>
    <property type="match status" value="1"/>
</dbReference>
<evidence type="ECO:0000259" key="30">
    <source>
        <dbReference type="Pfam" id="PF00912"/>
    </source>
</evidence>
<keyword evidence="19 28" id="KW-0472">Membrane</keyword>
<evidence type="ECO:0000256" key="16">
    <source>
        <dbReference type="ARBA" id="ARBA00022968"/>
    </source>
</evidence>
<comment type="catalytic activity">
    <reaction evidence="25">
        <text>[GlcNAc-(1-&gt;4)-Mur2Ac(oyl-L-Ala-gamma-D-Glu-L-Lys-D-Ala-D-Ala)](n)-di-trans,octa-cis-undecaprenyl diphosphate + beta-D-GlcNAc-(1-&gt;4)-Mur2Ac(oyl-L-Ala-gamma-D-Glu-L-Lys-D-Ala-D-Ala)-di-trans,octa-cis-undecaprenyl diphosphate = [GlcNAc-(1-&gt;4)-Mur2Ac(oyl-L-Ala-gamma-D-Glu-L-Lys-D-Ala-D-Ala)](n+1)-di-trans,octa-cis-undecaprenyl diphosphate + di-trans,octa-cis-undecaprenyl diphosphate + H(+)</text>
        <dbReference type="Rhea" id="RHEA:23708"/>
        <dbReference type="Rhea" id="RHEA-COMP:9602"/>
        <dbReference type="Rhea" id="RHEA-COMP:9603"/>
        <dbReference type="ChEBI" id="CHEBI:15378"/>
        <dbReference type="ChEBI" id="CHEBI:58405"/>
        <dbReference type="ChEBI" id="CHEBI:60033"/>
        <dbReference type="ChEBI" id="CHEBI:78435"/>
        <dbReference type="EC" id="2.4.99.28"/>
    </reaction>
</comment>
<keyword evidence="22" id="KW-0961">Cell wall biogenesis/degradation</keyword>
<keyword evidence="11 32" id="KW-0328">Glycosyltransferase</keyword>
<evidence type="ECO:0000256" key="13">
    <source>
        <dbReference type="ARBA" id="ARBA00022692"/>
    </source>
</evidence>
<keyword evidence="18 28" id="KW-1133">Transmembrane helix</keyword>
<evidence type="ECO:0000256" key="15">
    <source>
        <dbReference type="ARBA" id="ARBA00022960"/>
    </source>
</evidence>
<evidence type="ECO:0000256" key="21">
    <source>
        <dbReference type="ARBA" id="ARBA00023268"/>
    </source>
</evidence>
<reference evidence="32 33" key="1">
    <citation type="submission" date="2017-04" db="EMBL/GenBank/DDBJ databases">
        <authorList>
            <person name="Afonso C.L."/>
            <person name="Miller P.J."/>
            <person name="Scott M.A."/>
            <person name="Spackman E."/>
            <person name="Goraichik I."/>
            <person name="Dimitrov K.M."/>
            <person name="Suarez D.L."/>
            <person name="Swayne D.E."/>
        </authorList>
    </citation>
    <scope>NUCLEOTIDE SEQUENCE [LARGE SCALE GENOMIC DNA]</scope>
    <source>
        <strain evidence="32">LMG 28154</strain>
    </source>
</reference>
<evidence type="ECO:0000256" key="19">
    <source>
        <dbReference type="ARBA" id="ARBA00023136"/>
    </source>
</evidence>
<dbReference type="EMBL" id="FXAN01000025">
    <property type="protein sequence ID" value="SMF98433.1"/>
    <property type="molecule type" value="Genomic_DNA"/>
</dbReference>
<evidence type="ECO:0000256" key="27">
    <source>
        <dbReference type="SAM" id="MobiDB-lite"/>
    </source>
</evidence>
<evidence type="ECO:0000259" key="31">
    <source>
        <dbReference type="Pfam" id="PF17092"/>
    </source>
</evidence>
<dbReference type="Proteomes" id="UP000198460">
    <property type="component" value="Unassembled WGS sequence"/>
</dbReference>
<dbReference type="GO" id="GO:0030288">
    <property type="term" value="C:outer membrane-bounded periplasmic space"/>
    <property type="evidence" value="ECO:0007669"/>
    <property type="project" value="TreeGrafter"/>
</dbReference>
<evidence type="ECO:0000256" key="8">
    <source>
        <dbReference type="ARBA" id="ARBA00022519"/>
    </source>
</evidence>
<evidence type="ECO:0000259" key="29">
    <source>
        <dbReference type="Pfam" id="PF00905"/>
    </source>
</evidence>
<keyword evidence="7" id="KW-1003">Cell membrane</keyword>
<name>A0A238GZP3_9BURK</name>
<feature type="domain" description="Glycosyl transferase family 51" evidence="30">
    <location>
        <begin position="208"/>
        <end position="380"/>
    </location>
</feature>
<dbReference type="EC" id="2.4.99.28" evidence="24"/>
<evidence type="ECO:0000256" key="1">
    <source>
        <dbReference type="ARBA" id="ARBA00004249"/>
    </source>
</evidence>
<dbReference type="Gene3D" id="3.40.710.10">
    <property type="entry name" value="DD-peptidase/beta-lactamase superfamily"/>
    <property type="match status" value="2"/>
</dbReference>
<keyword evidence="16" id="KW-0735">Signal-anchor</keyword>